<proteinExistence type="predicted"/>
<protein>
    <submittedName>
        <fullName evidence="1">Uncharacterized protein</fullName>
    </submittedName>
</protein>
<reference evidence="1 2" key="1">
    <citation type="journal article" date="2019" name="Sci. Rep.">
        <title>Orb-weaving spider Araneus ventricosus genome elucidates the spidroin gene catalogue.</title>
        <authorList>
            <person name="Kono N."/>
            <person name="Nakamura H."/>
            <person name="Ohtoshi R."/>
            <person name="Moran D.A.P."/>
            <person name="Shinohara A."/>
            <person name="Yoshida Y."/>
            <person name="Fujiwara M."/>
            <person name="Mori M."/>
            <person name="Tomita M."/>
            <person name="Arakawa K."/>
        </authorList>
    </citation>
    <scope>NUCLEOTIDE SEQUENCE [LARGE SCALE GENOMIC DNA]</scope>
</reference>
<accession>A0A4Y2BJG2</accession>
<gene>
    <name evidence="1" type="ORF">AVEN_100017_1</name>
</gene>
<organism evidence="1 2">
    <name type="scientific">Araneus ventricosus</name>
    <name type="common">Orbweaver spider</name>
    <name type="synonym">Epeira ventricosa</name>
    <dbReference type="NCBI Taxonomy" id="182803"/>
    <lineage>
        <taxon>Eukaryota</taxon>
        <taxon>Metazoa</taxon>
        <taxon>Ecdysozoa</taxon>
        <taxon>Arthropoda</taxon>
        <taxon>Chelicerata</taxon>
        <taxon>Arachnida</taxon>
        <taxon>Araneae</taxon>
        <taxon>Araneomorphae</taxon>
        <taxon>Entelegynae</taxon>
        <taxon>Araneoidea</taxon>
        <taxon>Araneidae</taxon>
        <taxon>Araneus</taxon>
    </lineage>
</organism>
<comment type="caution">
    <text evidence="1">The sequence shown here is derived from an EMBL/GenBank/DDBJ whole genome shotgun (WGS) entry which is preliminary data.</text>
</comment>
<dbReference type="Proteomes" id="UP000499080">
    <property type="component" value="Unassembled WGS sequence"/>
</dbReference>
<name>A0A4Y2BJG2_ARAVE</name>
<sequence length="162" mass="18311">MAAPGTLNSPSPASVEWGGLGLIELKATLGIYRLNEFNADEDPDLIRSDDEPLPVRFDVSGHSGEQDLLHCRRLHTIGGVSTTAFPFLKAVGPRVVRRYFSKHVFFYRFYWHSYVKNTRIPRFPLIVHPKTIGDEHPDLIIALMMLMTGSLQFASMSRPLQM</sequence>
<keyword evidence="2" id="KW-1185">Reference proteome</keyword>
<evidence type="ECO:0000313" key="2">
    <source>
        <dbReference type="Proteomes" id="UP000499080"/>
    </source>
</evidence>
<dbReference type="AlphaFoldDB" id="A0A4Y2BJG2"/>
<evidence type="ECO:0000313" key="1">
    <source>
        <dbReference type="EMBL" id="GBL92370.1"/>
    </source>
</evidence>
<dbReference type="EMBL" id="BGPR01083673">
    <property type="protein sequence ID" value="GBL92370.1"/>
    <property type="molecule type" value="Genomic_DNA"/>
</dbReference>